<feature type="chain" id="PRO_5009312222" evidence="2">
    <location>
        <begin position="17"/>
        <end position="74"/>
    </location>
</feature>
<evidence type="ECO:0000256" key="1">
    <source>
        <dbReference type="SAM" id="Phobius"/>
    </source>
</evidence>
<dbReference type="Proteomes" id="UP000095287">
    <property type="component" value="Unplaced"/>
</dbReference>
<feature type="transmembrane region" description="Helical" evidence="1">
    <location>
        <begin position="35"/>
        <end position="57"/>
    </location>
</feature>
<feature type="signal peptide" evidence="2">
    <location>
        <begin position="1"/>
        <end position="16"/>
    </location>
</feature>
<keyword evidence="1" id="KW-0812">Transmembrane</keyword>
<dbReference type="WBParaSite" id="L893_g16967.t1">
    <property type="protein sequence ID" value="L893_g16967.t1"/>
    <property type="gene ID" value="L893_g16967"/>
</dbReference>
<evidence type="ECO:0000256" key="2">
    <source>
        <dbReference type="SAM" id="SignalP"/>
    </source>
</evidence>
<keyword evidence="2" id="KW-0732">Signal</keyword>
<evidence type="ECO:0000313" key="4">
    <source>
        <dbReference type="WBParaSite" id="L893_g16967.t1"/>
    </source>
</evidence>
<sequence>MISAIPFLLFIPFVSGHHAGFLTSLLLCSSSAKCGYLVGALGGVMILSVIVSFICAVRTEKKMKRVQEMTVWSI</sequence>
<organism evidence="3 4">
    <name type="scientific">Steinernema glaseri</name>
    <dbReference type="NCBI Taxonomy" id="37863"/>
    <lineage>
        <taxon>Eukaryota</taxon>
        <taxon>Metazoa</taxon>
        <taxon>Ecdysozoa</taxon>
        <taxon>Nematoda</taxon>
        <taxon>Chromadorea</taxon>
        <taxon>Rhabditida</taxon>
        <taxon>Tylenchina</taxon>
        <taxon>Panagrolaimomorpha</taxon>
        <taxon>Strongyloidoidea</taxon>
        <taxon>Steinernematidae</taxon>
        <taxon>Steinernema</taxon>
    </lineage>
</organism>
<accession>A0A1I7YJ80</accession>
<reference evidence="4" key="1">
    <citation type="submission" date="2016-11" db="UniProtKB">
        <authorList>
            <consortium name="WormBaseParasite"/>
        </authorList>
    </citation>
    <scope>IDENTIFICATION</scope>
</reference>
<keyword evidence="3" id="KW-1185">Reference proteome</keyword>
<dbReference type="AlphaFoldDB" id="A0A1I7YJ80"/>
<evidence type="ECO:0000313" key="3">
    <source>
        <dbReference type="Proteomes" id="UP000095287"/>
    </source>
</evidence>
<keyword evidence="1" id="KW-1133">Transmembrane helix</keyword>
<name>A0A1I7YJ80_9BILA</name>
<keyword evidence="1" id="KW-0472">Membrane</keyword>
<proteinExistence type="predicted"/>
<protein>
    <submittedName>
        <fullName evidence="4">DNA damage-regulated autophagy modulator protein 2</fullName>
    </submittedName>
</protein>